<name>A0A8H3G185_9LECA</name>
<evidence type="ECO:0000256" key="2">
    <source>
        <dbReference type="ARBA" id="ARBA00022645"/>
    </source>
</evidence>
<evidence type="ECO:0000256" key="6">
    <source>
        <dbReference type="SAM" id="MobiDB-lite"/>
    </source>
</evidence>
<dbReference type="PRINTS" id="PR00724">
    <property type="entry name" value="CRBOXYPTASEC"/>
</dbReference>
<protein>
    <submittedName>
        <fullName evidence="8">Uncharacterized protein</fullName>
    </submittedName>
</protein>
<dbReference type="PANTHER" id="PTHR11802">
    <property type="entry name" value="SERINE PROTEASE FAMILY S10 SERINE CARBOXYPEPTIDASE"/>
    <property type="match status" value="1"/>
</dbReference>
<evidence type="ECO:0000256" key="3">
    <source>
        <dbReference type="ARBA" id="ARBA00022670"/>
    </source>
</evidence>
<sequence length="565" mass="61022">MFFPTVAIASLLLGAAVSQFVSPPTNLTTATGCAGFQVRYKQVPPGICELRADLKSYAINGGPGSSSMIGLFQEQGPCRVNSTGNVVNNPYAWTEASNMIFIDQPAQVGFSYSIPVPGYISEDGSVVVLPNGTCPNDNITQGTCGTYSNPNVTDTPTTTSAAAPALWATLQGFMGAFPQYSRETFHFSTESYGGHYGPVFNEYIESQNAKAIPGAHNISLETVLIGNGWYNPLIQVYPGNTYDYFPYNDTIAAEVYNNLYGPGNCVDQLNDCAATGSNVTCSAADNYCADYVESIYDEVLNRDEYDFRELEPDPASFLTFLNNEAPDAVLNSFPPEFYVAYLNTQIVQSAIGAFQNYTEYSAAVGDAFNTTGDDGREDGTVADMLELLEQGITVMMYTGDADYNCIAHCPPDCNWLGGEVVSNEVGQPGFTYSGYTNISTSDGIVHGQVKQSGAFSFVRIYESGHEVPFYQPVIALAIFGRAIAGLDIATGSINVTSGYRTSGPPTSDYREGNATVQFEVVGTNSTYNTTTNEPNPPSKKGRFAKRQGEQLRYGKPFRPVKLSYE</sequence>
<dbReference type="Pfam" id="PF00450">
    <property type="entry name" value="Peptidase_S10"/>
    <property type="match status" value="1"/>
</dbReference>
<comment type="similarity">
    <text evidence="1">Belongs to the peptidase S10 family.</text>
</comment>
<evidence type="ECO:0000313" key="8">
    <source>
        <dbReference type="EMBL" id="CAF9931318.1"/>
    </source>
</evidence>
<keyword evidence="9" id="KW-1185">Reference proteome</keyword>
<dbReference type="InterPro" id="IPR001563">
    <property type="entry name" value="Peptidase_S10"/>
</dbReference>
<dbReference type="AlphaFoldDB" id="A0A8H3G185"/>
<accession>A0A8H3G185</accession>
<organism evidence="8 9">
    <name type="scientific">Imshaugia aleurites</name>
    <dbReference type="NCBI Taxonomy" id="172621"/>
    <lineage>
        <taxon>Eukaryota</taxon>
        <taxon>Fungi</taxon>
        <taxon>Dikarya</taxon>
        <taxon>Ascomycota</taxon>
        <taxon>Pezizomycotina</taxon>
        <taxon>Lecanoromycetes</taxon>
        <taxon>OSLEUM clade</taxon>
        <taxon>Lecanoromycetidae</taxon>
        <taxon>Lecanorales</taxon>
        <taxon>Lecanorineae</taxon>
        <taxon>Parmeliaceae</taxon>
        <taxon>Imshaugia</taxon>
    </lineage>
</organism>
<dbReference type="EMBL" id="CAJPDT010000060">
    <property type="protein sequence ID" value="CAF9931318.1"/>
    <property type="molecule type" value="Genomic_DNA"/>
</dbReference>
<dbReference type="Proteomes" id="UP000664534">
    <property type="component" value="Unassembled WGS sequence"/>
</dbReference>
<keyword evidence="5" id="KW-0325">Glycoprotein</keyword>
<dbReference type="GO" id="GO:0006508">
    <property type="term" value="P:proteolysis"/>
    <property type="evidence" value="ECO:0007669"/>
    <property type="project" value="UniProtKB-KW"/>
</dbReference>
<feature type="signal peptide" evidence="7">
    <location>
        <begin position="1"/>
        <end position="18"/>
    </location>
</feature>
<evidence type="ECO:0000256" key="5">
    <source>
        <dbReference type="ARBA" id="ARBA00023180"/>
    </source>
</evidence>
<dbReference type="PANTHER" id="PTHR11802:SF64">
    <property type="entry name" value="CARBOXYPEPTIDASE"/>
    <property type="match status" value="1"/>
</dbReference>
<dbReference type="InterPro" id="IPR029058">
    <property type="entry name" value="AB_hydrolase_fold"/>
</dbReference>
<evidence type="ECO:0000256" key="7">
    <source>
        <dbReference type="SAM" id="SignalP"/>
    </source>
</evidence>
<gene>
    <name evidence="8" type="ORF">IMSHALPRED_008596</name>
</gene>
<feature type="region of interest" description="Disordered" evidence="6">
    <location>
        <begin position="525"/>
        <end position="549"/>
    </location>
</feature>
<evidence type="ECO:0000313" key="9">
    <source>
        <dbReference type="Proteomes" id="UP000664534"/>
    </source>
</evidence>
<keyword evidence="4" id="KW-0378">Hydrolase</keyword>
<keyword evidence="7" id="KW-0732">Signal</keyword>
<evidence type="ECO:0000256" key="4">
    <source>
        <dbReference type="ARBA" id="ARBA00022801"/>
    </source>
</evidence>
<dbReference type="GO" id="GO:0000324">
    <property type="term" value="C:fungal-type vacuole"/>
    <property type="evidence" value="ECO:0007669"/>
    <property type="project" value="TreeGrafter"/>
</dbReference>
<dbReference type="OrthoDB" id="443318at2759"/>
<dbReference type="SUPFAM" id="SSF53474">
    <property type="entry name" value="alpha/beta-Hydrolases"/>
    <property type="match status" value="1"/>
</dbReference>
<dbReference type="GO" id="GO:0004185">
    <property type="term" value="F:serine-type carboxypeptidase activity"/>
    <property type="evidence" value="ECO:0007669"/>
    <property type="project" value="InterPro"/>
</dbReference>
<feature type="chain" id="PRO_5034558462" evidence="7">
    <location>
        <begin position="19"/>
        <end position="565"/>
    </location>
</feature>
<dbReference type="Gene3D" id="3.40.50.1820">
    <property type="entry name" value="alpha/beta hydrolase"/>
    <property type="match status" value="1"/>
</dbReference>
<comment type="caution">
    <text evidence="8">The sequence shown here is derived from an EMBL/GenBank/DDBJ whole genome shotgun (WGS) entry which is preliminary data.</text>
</comment>
<evidence type="ECO:0000256" key="1">
    <source>
        <dbReference type="ARBA" id="ARBA00009431"/>
    </source>
</evidence>
<proteinExistence type="inferred from homology"/>
<keyword evidence="2" id="KW-0121">Carboxypeptidase</keyword>
<reference evidence="8" key="1">
    <citation type="submission" date="2021-03" db="EMBL/GenBank/DDBJ databases">
        <authorList>
            <person name="Tagirdzhanova G."/>
        </authorList>
    </citation>
    <scope>NUCLEOTIDE SEQUENCE</scope>
</reference>
<keyword evidence="3" id="KW-0645">Protease</keyword>